<dbReference type="AlphaFoldDB" id="V2W234"/>
<dbReference type="EMBL" id="AWSO01002888">
    <property type="protein sequence ID" value="ESK80878.1"/>
    <property type="molecule type" value="Genomic_DNA"/>
</dbReference>
<comment type="caution">
    <text evidence="1">The sequence shown here is derived from an EMBL/GenBank/DDBJ whole genome shotgun (WGS) entry which is preliminary data.</text>
</comment>
<gene>
    <name evidence="1" type="ORF">Moror_9152</name>
</gene>
<dbReference type="Proteomes" id="UP000017559">
    <property type="component" value="Unassembled WGS sequence"/>
</dbReference>
<evidence type="ECO:0000313" key="1">
    <source>
        <dbReference type="EMBL" id="ESK80878.1"/>
    </source>
</evidence>
<name>V2W234_MONRO</name>
<dbReference type="HOGENOM" id="CLU_1816299_0_0_1"/>
<reference evidence="1 2" key="1">
    <citation type="journal article" date="2014" name="BMC Genomics">
        <title>Genome and secretome analysis of the hemibiotrophic fungal pathogen, Moniliophthora roreri, which causes frosty pod rot disease of cacao: mechanisms of the biotrophic and necrotrophic phases.</title>
        <authorList>
            <person name="Meinhardt L.W."/>
            <person name="Costa G.G.L."/>
            <person name="Thomazella D.P.T."/>
            <person name="Teixeira P.J.P.L."/>
            <person name="Carazzolle M.F."/>
            <person name="Schuster S.C."/>
            <person name="Carlson J.E."/>
            <person name="Guiltinan M.J."/>
            <person name="Mieczkowski P."/>
            <person name="Farmer A."/>
            <person name="Ramaraj T."/>
            <person name="Crozier J."/>
            <person name="Davis R.E."/>
            <person name="Shao J."/>
            <person name="Melnick R.L."/>
            <person name="Pereira G.A.G."/>
            <person name="Bailey B.A."/>
        </authorList>
    </citation>
    <scope>NUCLEOTIDE SEQUENCE [LARGE SCALE GENOMIC DNA]</scope>
    <source>
        <strain evidence="1 2">MCA 2997</strain>
    </source>
</reference>
<sequence length="142" mass="16559">MYFLLIMHPVDDKVEADGEVKANNEVNERIISHRMHTFYQLFPSFSNFDFIDRVEFLRGNECVHSQYLSSVPKQFVVTMRFAIVVSGLLLMEYQRVEALPGSATDKYSAKPYQLSQRIITNDNSVSICDDLELRFVDPNRYH</sequence>
<organism evidence="1 2">
    <name type="scientific">Moniliophthora roreri (strain MCA 2997)</name>
    <name type="common">Cocoa frosty pod rot fungus</name>
    <name type="synonym">Crinipellis roreri</name>
    <dbReference type="NCBI Taxonomy" id="1381753"/>
    <lineage>
        <taxon>Eukaryota</taxon>
        <taxon>Fungi</taxon>
        <taxon>Dikarya</taxon>
        <taxon>Basidiomycota</taxon>
        <taxon>Agaricomycotina</taxon>
        <taxon>Agaricomycetes</taxon>
        <taxon>Agaricomycetidae</taxon>
        <taxon>Agaricales</taxon>
        <taxon>Marasmiineae</taxon>
        <taxon>Marasmiaceae</taxon>
        <taxon>Moniliophthora</taxon>
    </lineage>
</organism>
<accession>V2W234</accession>
<evidence type="ECO:0000313" key="2">
    <source>
        <dbReference type="Proteomes" id="UP000017559"/>
    </source>
</evidence>
<keyword evidence="2" id="KW-1185">Reference proteome</keyword>
<dbReference type="KEGG" id="mrr:Moror_9152"/>
<protein>
    <submittedName>
        <fullName evidence="1">Uncharacterized protein</fullName>
    </submittedName>
</protein>
<proteinExistence type="predicted"/>